<evidence type="ECO:0000256" key="1">
    <source>
        <dbReference type="ARBA" id="ARBA00004953"/>
    </source>
</evidence>
<evidence type="ECO:0000256" key="6">
    <source>
        <dbReference type="ARBA" id="ARBA00022962"/>
    </source>
</evidence>
<dbReference type="InterPro" id="IPR014777">
    <property type="entry name" value="4pyrrole_Mease_sub1"/>
</dbReference>
<keyword evidence="2 7" id="KW-0169">Cobalamin biosynthesis</keyword>
<evidence type="ECO:0000259" key="11">
    <source>
        <dbReference type="Pfam" id="PF07685"/>
    </source>
</evidence>
<dbReference type="InterPro" id="IPR006363">
    <property type="entry name" value="Cbl_synth_CobJ/CibH_dom"/>
</dbReference>
<dbReference type="Gene3D" id="3.40.1010.10">
    <property type="entry name" value="Cobalt-precorrin-4 Transmethylase, Domain 1"/>
    <property type="match status" value="1"/>
</dbReference>
<dbReference type="InterPro" id="IPR035996">
    <property type="entry name" value="4pyrrol_Methylase_sf"/>
</dbReference>
<dbReference type="CDD" id="cd05389">
    <property type="entry name" value="CobQ_N"/>
    <property type="match status" value="1"/>
</dbReference>
<feature type="domain" description="CobB/CobQ-like glutamine amidotransferase" evidence="11">
    <location>
        <begin position="581"/>
        <end position="776"/>
    </location>
</feature>
<evidence type="ECO:0000256" key="7">
    <source>
        <dbReference type="HAMAP-Rule" id="MF_00028"/>
    </source>
</evidence>
<dbReference type="GO" id="GO:0009236">
    <property type="term" value="P:cobalamin biosynthetic process"/>
    <property type="evidence" value="ECO:0007669"/>
    <property type="project" value="UniProtKB-UniRule"/>
</dbReference>
<gene>
    <name evidence="7" type="primary">cobQ</name>
    <name evidence="12" type="ORF">F6V25_06525</name>
</gene>
<dbReference type="PANTHER" id="PTHR21343">
    <property type="entry name" value="DETHIOBIOTIN SYNTHETASE"/>
    <property type="match status" value="1"/>
</dbReference>
<dbReference type="HAMAP" id="MF_00028">
    <property type="entry name" value="CobQ"/>
    <property type="match status" value="1"/>
</dbReference>
<dbReference type="InterPro" id="IPR027417">
    <property type="entry name" value="P-loop_NTPase"/>
</dbReference>
<dbReference type="Gene3D" id="3.30.950.10">
    <property type="entry name" value="Methyltransferase, Cobalt-precorrin-4 Transmethylase, Domain 2"/>
    <property type="match status" value="1"/>
</dbReference>
<protein>
    <recommendedName>
        <fullName evidence="7">Cobyric acid synthase</fullName>
    </recommendedName>
</protein>
<dbReference type="InterPro" id="IPR002586">
    <property type="entry name" value="CobQ/CobB/MinD/ParA_Nub-bd_dom"/>
</dbReference>
<evidence type="ECO:0000313" key="12">
    <source>
        <dbReference type="EMBL" id="KAB0666124.1"/>
    </source>
</evidence>
<dbReference type="InterPro" id="IPR029062">
    <property type="entry name" value="Class_I_gatase-like"/>
</dbReference>
<dbReference type="EMBL" id="VZQZ01000003">
    <property type="protein sequence ID" value="KAB0666124.1"/>
    <property type="molecule type" value="Genomic_DNA"/>
</dbReference>
<dbReference type="InterPro" id="IPR014776">
    <property type="entry name" value="4pyrrole_Mease_sub2"/>
</dbReference>
<comment type="similarity">
    <text evidence="7">Belongs to the CobB/CobQ family. CobQ subfamily.</text>
</comment>
<dbReference type="InterPro" id="IPR011698">
    <property type="entry name" value="GATase_3"/>
</dbReference>
<dbReference type="UniPathway" id="UPA00148"/>
<dbReference type="PROSITE" id="PS51274">
    <property type="entry name" value="GATASE_COBBQ"/>
    <property type="match status" value="1"/>
</dbReference>
<reference evidence="12 13" key="1">
    <citation type="submission" date="2019-09" db="EMBL/GenBank/DDBJ databases">
        <title>Geobacter sp. Red96, a novel strain isolated from paddy soil.</title>
        <authorList>
            <person name="Xu Z."/>
            <person name="Masuda Y."/>
            <person name="Itoh H."/>
            <person name="Senoo K."/>
        </authorList>
    </citation>
    <scope>NUCLEOTIDE SEQUENCE [LARGE SCALE GENOMIC DNA]</scope>
    <source>
        <strain evidence="12 13">Red96</strain>
    </source>
</reference>
<dbReference type="InterPro" id="IPR047045">
    <property type="entry name" value="CobQ_N"/>
</dbReference>
<evidence type="ECO:0000259" key="10">
    <source>
        <dbReference type="Pfam" id="PF01656"/>
    </source>
</evidence>
<dbReference type="GO" id="GO:0008168">
    <property type="term" value="F:methyltransferase activity"/>
    <property type="evidence" value="ECO:0007669"/>
    <property type="project" value="UniProtKB-KW"/>
</dbReference>
<comment type="pathway">
    <text evidence="1 7">Cofactor biosynthesis; adenosylcobalamin biosynthesis.</text>
</comment>
<dbReference type="Pfam" id="PF01656">
    <property type="entry name" value="CbiA"/>
    <property type="match status" value="1"/>
</dbReference>
<evidence type="ECO:0000313" key="13">
    <source>
        <dbReference type="Proteomes" id="UP000420562"/>
    </source>
</evidence>
<dbReference type="CDD" id="cd11646">
    <property type="entry name" value="Precorrin_3B_C17_MT"/>
    <property type="match status" value="1"/>
</dbReference>
<comment type="caution">
    <text evidence="12">The sequence shown here is derived from an EMBL/GenBank/DDBJ whole genome shotgun (WGS) entry which is preliminary data.</text>
</comment>
<keyword evidence="6 7" id="KW-0315">Glutamine amidotransferase</keyword>
<feature type="active site" evidence="7">
    <location>
        <position position="769"/>
    </location>
</feature>
<dbReference type="SUPFAM" id="SSF52317">
    <property type="entry name" value="Class I glutamine amidotransferase-like"/>
    <property type="match status" value="1"/>
</dbReference>
<name>A0A7J4ZS67_9BACT</name>
<keyword evidence="13" id="KW-1185">Reference proteome</keyword>
<evidence type="ECO:0000256" key="2">
    <source>
        <dbReference type="ARBA" id="ARBA00022573"/>
    </source>
</evidence>
<accession>A0A7J4ZS67</accession>
<evidence type="ECO:0000259" key="9">
    <source>
        <dbReference type="Pfam" id="PF00590"/>
    </source>
</evidence>
<dbReference type="AlphaFoldDB" id="A0A7J4ZS67"/>
<dbReference type="Gene3D" id="3.40.50.300">
    <property type="entry name" value="P-loop containing nucleotide triphosphate hydrolases"/>
    <property type="match status" value="1"/>
</dbReference>
<dbReference type="Proteomes" id="UP000420562">
    <property type="component" value="Unassembled WGS sequence"/>
</dbReference>
<feature type="domain" description="CobQ/CobB/MinD/ParA nucleotide binding" evidence="10">
    <location>
        <begin position="329"/>
        <end position="558"/>
    </location>
</feature>
<dbReference type="InterPro" id="IPR000878">
    <property type="entry name" value="4pyrrol_Mease"/>
</dbReference>
<evidence type="ECO:0000256" key="4">
    <source>
        <dbReference type="ARBA" id="ARBA00022679"/>
    </source>
</evidence>
<keyword evidence="3" id="KW-0489">Methyltransferase</keyword>
<feature type="domain" description="Tetrapyrrole methylase" evidence="9">
    <location>
        <begin position="4"/>
        <end position="214"/>
    </location>
</feature>
<keyword evidence="4" id="KW-0808">Transferase</keyword>
<proteinExistence type="inferred from homology"/>
<dbReference type="NCBIfam" id="NF001989">
    <property type="entry name" value="PRK00784.1"/>
    <property type="match status" value="1"/>
</dbReference>
<dbReference type="Pfam" id="PF07685">
    <property type="entry name" value="GATase_3"/>
    <property type="match status" value="1"/>
</dbReference>
<evidence type="ECO:0000256" key="3">
    <source>
        <dbReference type="ARBA" id="ARBA00022603"/>
    </source>
</evidence>
<dbReference type="NCBIfam" id="TIGR00313">
    <property type="entry name" value="cobQ"/>
    <property type="match status" value="1"/>
</dbReference>
<dbReference type="GO" id="GO:0015420">
    <property type="term" value="F:ABC-type vitamin B12 transporter activity"/>
    <property type="evidence" value="ECO:0007669"/>
    <property type="project" value="UniProtKB-UniRule"/>
</dbReference>
<evidence type="ECO:0000256" key="5">
    <source>
        <dbReference type="ARBA" id="ARBA00022691"/>
    </source>
</evidence>
<dbReference type="InterPro" id="IPR004459">
    <property type="entry name" value="CobQ_synth"/>
</dbReference>
<dbReference type="InterPro" id="IPR033949">
    <property type="entry name" value="CobQ_GATase1"/>
</dbReference>
<keyword evidence="5" id="KW-0949">S-adenosyl-L-methionine</keyword>
<dbReference type="SUPFAM" id="SSF52540">
    <property type="entry name" value="P-loop containing nucleoside triphosphate hydrolases"/>
    <property type="match status" value="1"/>
</dbReference>
<dbReference type="RefSeq" id="WP_151127809.1">
    <property type="nucleotide sequence ID" value="NZ_VZQZ01000003.1"/>
</dbReference>
<dbReference type="Gene3D" id="3.40.50.880">
    <property type="match status" value="1"/>
</dbReference>
<dbReference type="Pfam" id="PF00590">
    <property type="entry name" value="TP_methylase"/>
    <property type="match status" value="1"/>
</dbReference>
<dbReference type="PANTHER" id="PTHR21343:SF1">
    <property type="entry name" value="COBYRIC ACID SYNTHASE"/>
    <property type="match status" value="1"/>
</dbReference>
<dbReference type="SUPFAM" id="SSF53790">
    <property type="entry name" value="Tetrapyrrole methylase"/>
    <property type="match status" value="1"/>
</dbReference>
<feature type="active site" description="Nucleophile" evidence="7">
    <location>
        <position position="657"/>
    </location>
</feature>
<feature type="region of interest" description="Disordered" evidence="8">
    <location>
        <begin position="249"/>
        <end position="284"/>
    </location>
</feature>
<dbReference type="NCBIfam" id="TIGR01466">
    <property type="entry name" value="cobJ_cbiH"/>
    <property type="match status" value="1"/>
</dbReference>
<evidence type="ECO:0000256" key="8">
    <source>
        <dbReference type="SAM" id="MobiDB-lite"/>
    </source>
</evidence>
<comment type="function">
    <text evidence="7">Catalyzes amidations at positions B, D, E, and G on adenosylcobyrinic A,C-diamide. NH(2) groups are provided by glutamine, and one molecule of ATP is hydrogenolyzed for each amidation.</text>
</comment>
<dbReference type="CDD" id="cd01750">
    <property type="entry name" value="GATase1_CobQ"/>
    <property type="match status" value="1"/>
</dbReference>
<dbReference type="GO" id="GO:0032259">
    <property type="term" value="P:methylation"/>
    <property type="evidence" value="ECO:0007669"/>
    <property type="project" value="UniProtKB-KW"/>
</dbReference>
<organism evidence="12 13">
    <name type="scientific">Oryzomonas japonica</name>
    <dbReference type="NCBI Taxonomy" id="2603858"/>
    <lineage>
        <taxon>Bacteria</taxon>
        <taxon>Pseudomonadati</taxon>
        <taxon>Thermodesulfobacteriota</taxon>
        <taxon>Desulfuromonadia</taxon>
        <taxon>Geobacterales</taxon>
        <taxon>Geobacteraceae</taxon>
        <taxon>Oryzomonas</taxon>
    </lineage>
</organism>
<sequence length="830" mass="88832">MPPLYIIGTGPGDIVHLTDAARQALAESTTIIGYDSYLEQISPLIAGKTTVATGMMREIERCREAIVRARAGEAVALVSGGDAGIYGMAGLVLELLENEAESGLPQPDVRVIPGISAIQAAASVLGAPLMHDFAVISLSDLLTPWDLIMTRLTAAARADFVIVIFNPRSTKRVTQIEEARRIILASRPAETPAGIVRNACRPDEQSTVTTLGALLEHRIDMSTIVVIGNSSSFVDSHGRMVTPRGYAGKYGAAPSSEPESVMPECRSGRESRGPHAARAAADQAPCRSSVGRSITSLHAKAEAFRPGGMEASRIQAETDTPAVSRPGALMFCGTASDVGKSVVTAGFCRLLVRCGIRTAPFKSQNMSLNSAVTPDGGEIGRAQAVQAQACRIDAHTDMNPVLLKPNSDTGSQVIVQGRPVGSMNVAQYDAYKPQAFARVAESFERLKGGYDFVAIEGAGSIAEINLKHNDIANLRVAAMARCPVILVADIDRGGVFAQIVGTIDLLEPHEKAMIRGIIINRFRGDAAILRPGLDFITERTGIPVIGVLPWLADLNLPAEDSMALSRPSHPTGGAPDPNTIRIGVVRLPRISNFTDFDAFSYEPDCTLTYLESPQQMAGLDVLILPGSKTTIPDLNYLKERGFFEAIEDFTGQIVGICGGYQMLGQRVSDPDGVESDVRELAGLGLLPVETELLPKKSTHQAAARLDDAGQALAPGCEEELAGYEIHMGITTPVGPGRPFARISRRGAAQVAVPDGAVSPDARIFGTYLHGIFDNARFRKAYLNRIRSDKGLPVRHDAHEPDRGDPFDRLADHLERHLDIPLLLHMCGLER</sequence>